<protein>
    <submittedName>
        <fullName evidence="7">Peptide ABC transporter substrate-binding protein</fullName>
    </submittedName>
</protein>
<evidence type="ECO:0000256" key="4">
    <source>
        <dbReference type="ARBA" id="ARBA00022729"/>
    </source>
</evidence>
<evidence type="ECO:0000256" key="2">
    <source>
        <dbReference type="ARBA" id="ARBA00005695"/>
    </source>
</evidence>
<feature type="signal peptide" evidence="5">
    <location>
        <begin position="1"/>
        <end position="29"/>
    </location>
</feature>
<comment type="similarity">
    <text evidence="2">Belongs to the bacterial solute-binding protein 5 family.</text>
</comment>
<gene>
    <name evidence="7" type="ORF">OFY17_12895</name>
</gene>
<evidence type="ECO:0000313" key="8">
    <source>
        <dbReference type="Proteomes" id="UP001209713"/>
    </source>
</evidence>
<reference evidence="7 8" key="1">
    <citation type="submission" date="2022-10" db="EMBL/GenBank/DDBJ databases">
        <title>Marinomonas transparenta sp. nov. and Marinomonas sargassi sp. nov., isolated from marine alga (Sargassum natans (L.) Gaillon).</title>
        <authorList>
            <person name="Wang Y."/>
        </authorList>
    </citation>
    <scope>NUCLEOTIDE SEQUENCE [LARGE SCALE GENOMIC DNA]</scope>
    <source>
        <strain evidence="7 8">C2222</strain>
    </source>
</reference>
<dbReference type="Proteomes" id="UP001209713">
    <property type="component" value="Unassembled WGS sequence"/>
</dbReference>
<dbReference type="InterPro" id="IPR000914">
    <property type="entry name" value="SBP_5_dom"/>
</dbReference>
<dbReference type="Gene3D" id="3.40.190.10">
    <property type="entry name" value="Periplasmic binding protein-like II"/>
    <property type="match status" value="1"/>
</dbReference>
<comment type="caution">
    <text evidence="7">The sequence shown here is derived from an EMBL/GenBank/DDBJ whole genome shotgun (WGS) entry which is preliminary data.</text>
</comment>
<comment type="subcellular location">
    <subcellularLocation>
        <location evidence="1">Cell envelope</location>
    </subcellularLocation>
</comment>
<dbReference type="PANTHER" id="PTHR30290">
    <property type="entry name" value="PERIPLASMIC BINDING COMPONENT OF ABC TRANSPORTER"/>
    <property type="match status" value="1"/>
</dbReference>
<dbReference type="EMBL" id="JAOVZB010000006">
    <property type="protein sequence ID" value="MCV2403763.1"/>
    <property type="molecule type" value="Genomic_DNA"/>
</dbReference>
<dbReference type="CDD" id="cd08504">
    <property type="entry name" value="PBP2_OppA"/>
    <property type="match status" value="1"/>
</dbReference>
<feature type="domain" description="Solute-binding protein family 5" evidence="6">
    <location>
        <begin position="85"/>
        <end position="468"/>
    </location>
</feature>
<dbReference type="PIRSF" id="PIRSF002741">
    <property type="entry name" value="MppA"/>
    <property type="match status" value="1"/>
</dbReference>
<sequence>MNKTSNMNISAFTLAMVTAGAVMSGATIAANHPVTGEKLASDQTFTYRLPDGIATLDPQLVATVEGSAIVRDLFEGLLNQDELGKIVPGVAQRFDFSEDKKTYTFHLRKSNWSNGDPVTAHDFVYAWQRAVDPATASPYVWYMEMMGIKNGKAILNEGMDPKELGVEAVDDYTFKVTLDAPIPYFPSMVTRATTFPTHRATVEKFGDEWTRPENIVSNGAFKLTDWTLKEKNVRERNTEYWNNRETILDKVTALVIDDENQALLRYKAGDLDKTEIPAGQYGSLKKSNPTEAYSFPRLCNYYYGFNLSDNGPEAFKDVRVRKALAYALDRNVIVKNVLKGGELPAYTFTPTATLGFKAPYIDYAKWPQKQRDAEAIKLLSEAGYSKSNPLKFEMLYNTSESHKKVATVISQMWKQKLGVQAVLVNQEWKTFLDSRTKQAFELTRGAFCGAYNEASAFLDLATSKANYNYGKWSNEEVDRLMEDAKTSADPNANYTRVETLMREEMPVIPVYFYAGTYMIQDSLKGWPTENIQQITYSRDFYKTAE</sequence>
<evidence type="ECO:0000256" key="1">
    <source>
        <dbReference type="ARBA" id="ARBA00004196"/>
    </source>
</evidence>
<dbReference type="Pfam" id="PF00496">
    <property type="entry name" value="SBP_bac_5"/>
    <property type="match status" value="1"/>
</dbReference>
<evidence type="ECO:0000259" key="6">
    <source>
        <dbReference type="Pfam" id="PF00496"/>
    </source>
</evidence>
<feature type="chain" id="PRO_5047018905" evidence="5">
    <location>
        <begin position="30"/>
        <end position="545"/>
    </location>
</feature>
<evidence type="ECO:0000256" key="3">
    <source>
        <dbReference type="ARBA" id="ARBA00022448"/>
    </source>
</evidence>
<proteinExistence type="inferred from homology"/>
<accession>A0ABT2YV58</accession>
<evidence type="ECO:0000313" key="7">
    <source>
        <dbReference type="EMBL" id="MCV2403763.1"/>
    </source>
</evidence>
<dbReference type="SUPFAM" id="SSF53850">
    <property type="entry name" value="Periplasmic binding protein-like II"/>
    <property type="match status" value="1"/>
</dbReference>
<dbReference type="PANTHER" id="PTHR30290:SF10">
    <property type="entry name" value="PERIPLASMIC OLIGOPEPTIDE-BINDING PROTEIN-RELATED"/>
    <property type="match status" value="1"/>
</dbReference>
<organism evidence="7 8">
    <name type="scientific">Marinomonas sargassi</name>
    <dbReference type="NCBI Taxonomy" id="2984494"/>
    <lineage>
        <taxon>Bacteria</taxon>
        <taxon>Pseudomonadati</taxon>
        <taxon>Pseudomonadota</taxon>
        <taxon>Gammaproteobacteria</taxon>
        <taxon>Oceanospirillales</taxon>
        <taxon>Oceanospirillaceae</taxon>
        <taxon>Marinomonas</taxon>
    </lineage>
</organism>
<keyword evidence="3" id="KW-0813">Transport</keyword>
<dbReference type="RefSeq" id="WP_263531146.1">
    <property type="nucleotide sequence ID" value="NZ_JAOVZB010000006.1"/>
</dbReference>
<dbReference type="Gene3D" id="3.10.105.10">
    <property type="entry name" value="Dipeptide-binding Protein, Domain 3"/>
    <property type="match status" value="1"/>
</dbReference>
<dbReference type="InterPro" id="IPR030678">
    <property type="entry name" value="Peptide/Ni-bd"/>
</dbReference>
<keyword evidence="8" id="KW-1185">Reference proteome</keyword>
<evidence type="ECO:0000256" key="5">
    <source>
        <dbReference type="SAM" id="SignalP"/>
    </source>
</evidence>
<name>A0ABT2YV58_9GAMM</name>
<dbReference type="InterPro" id="IPR039424">
    <property type="entry name" value="SBP_5"/>
</dbReference>
<dbReference type="Gene3D" id="3.90.76.10">
    <property type="entry name" value="Dipeptide-binding Protein, Domain 1"/>
    <property type="match status" value="1"/>
</dbReference>
<keyword evidence="4 5" id="KW-0732">Signal</keyword>